<keyword evidence="7" id="KW-0436">Ligase</keyword>
<evidence type="ECO:0000313" key="7">
    <source>
        <dbReference type="EMBL" id="SOD91813.1"/>
    </source>
</evidence>
<keyword evidence="2 5" id="KW-0812">Transmembrane</keyword>
<feature type="transmembrane region" description="Helical" evidence="5">
    <location>
        <begin position="297"/>
        <end position="317"/>
    </location>
</feature>
<dbReference type="GO" id="GO:0016020">
    <property type="term" value="C:membrane"/>
    <property type="evidence" value="ECO:0007669"/>
    <property type="project" value="UniProtKB-SubCell"/>
</dbReference>
<proteinExistence type="predicted"/>
<dbReference type="InterPro" id="IPR051533">
    <property type="entry name" value="WaaL-like"/>
</dbReference>
<dbReference type="PANTHER" id="PTHR37422:SF17">
    <property type="entry name" value="O-ANTIGEN LIGASE"/>
    <property type="match status" value="1"/>
</dbReference>
<dbReference type="OrthoDB" id="4391260at2"/>
<dbReference type="GO" id="GO:0016874">
    <property type="term" value="F:ligase activity"/>
    <property type="evidence" value="ECO:0007669"/>
    <property type="project" value="UniProtKB-KW"/>
</dbReference>
<evidence type="ECO:0000256" key="2">
    <source>
        <dbReference type="ARBA" id="ARBA00022692"/>
    </source>
</evidence>
<feature type="transmembrane region" description="Helical" evidence="5">
    <location>
        <begin position="32"/>
        <end position="51"/>
    </location>
</feature>
<evidence type="ECO:0000313" key="8">
    <source>
        <dbReference type="Proteomes" id="UP000219452"/>
    </source>
</evidence>
<keyword evidence="8" id="KW-1185">Reference proteome</keyword>
<dbReference type="EMBL" id="OCNH01000003">
    <property type="protein sequence ID" value="SOD91813.1"/>
    <property type="molecule type" value="Genomic_DNA"/>
</dbReference>
<feature type="transmembrane region" description="Helical" evidence="5">
    <location>
        <begin position="115"/>
        <end position="133"/>
    </location>
</feature>
<dbReference type="PANTHER" id="PTHR37422">
    <property type="entry name" value="TEICHURONIC ACID BIOSYNTHESIS PROTEIN TUAE"/>
    <property type="match status" value="1"/>
</dbReference>
<evidence type="ECO:0000256" key="5">
    <source>
        <dbReference type="SAM" id="Phobius"/>
    </source>
</evidence>
<protein>
    <submittedName>
        <fullName evidence="7">O-antigen ligase</fullName>
    </submittedName>
</protein>
<gene>
    <name evidence="7" type="ORF">SAMN06269250_3653</name>
</gene>
<keyword evidence="3 5" id="KW-1133">Transmembrane helix</keyword>
<evidence type="ECO:0000256" key="1">
    <source>
        <dbReference type="ARBA" id="ARBA00004141"/>
    </source>
</evidence>
<feature type="transmembrane region" description="Helical" evidence="5">
    <location>
        <begin position="187"/>
        <end position="204"/>
    </location>
</feature>
<dbReference type="AlphaFoldDB" id="A0A286G8F7"/>
<keyword evidence="4 5" id="KW-0472">Membrane</keyword>
<dbReference type="Proteomes" id="UP000219452">
    <property type="component" value="Unassembled WGS sequence"/>
</dbReference>
<reference evidence="8" key="1">
    <citation type="submission" date="2017-09" db="EMBL/GenBank/DDBJ databases">
        <authorList>
            <person name="Varghese N."/>
            <person name="Submissions S."/>
        </authorList>
    </citation>
    <scope>NUCLEOTIDE SEQUENCE [LARGE SCALE GENOMIC DNA]</scope>
    <source>
        <strain evidence="8">DSM 29961</strain>
    </source>
</reference>
<evidence type="ECO:0000256" key="4">
    <source>
        <dbReference type="ARBA" id="ARBA00023136"/>
    </source>
</evidence>
<feature type="transmembrane region" description="Helical" evidence="5">
    <location>
        <begin position="216"/>
        <end position="246"/>
    </location>
</feature>
<feature type="transmembrane region" description="Helical" evidence="5">
    <location>
        <begin position="63"/>
        <end position="80"/>
    </location>
</feature>
<accession>A0A286G8F7</accession>
<dbReference type="Pfam" id="PF04932">
    <property type="entry name" value="Wzy_C"/>
    <property type="match status" value="1"/>
</dbReference>
<evidence type="ECO:0000256" key="3">
    <source>
        <dbReference type="ARBA" id="ARBA00022989"/>
    </source>
</evidence>
<sequence length="431" mass="49532">MEAVSTKPSNHYGWQPYLFENNLLSKIGTFEYVANIIILFFLSGALLYLLGGDGESGESTSNIANYIWVTFYLVMIYYIQKEYNAIKLCIKNNKYLLLLSLMVPLSVFWSQAPDISLRRSVSYFICLLYAFYVSERFKGEHILNLFFYTSCFIAIASMVFILLLPKYGLASGIHTGAWQGVYFHKNGLGRIAGLCLITTVLFYLENKRLKLLSFSVSVICFGLLIMSKSSTALLSFVFMIPIYVILKWNYKHYNLYKSIFNTLLLLFLIYVFIILFNTYSDQLFGGIGKDDSFSGRLPLWVMLMGYIDKSMLLGYGYSAFWVPKILANDIWIDATWAPQQGHNGFIDITLQLGVTGLAGLIIVLFKGFSRSVSLIKNNPDNRNYWYILILINLTIVSFTETFILKYNNIYWLMFLVCCMGIRKDLMVRSQK</sequence>
<comment type="subcellular location">
    <subcellularLocation>
        <location evidence="1">Membrane</location>
        <topology evidence="1">Multi-pass membrane protein</topology>
    </subcellularLocation>
</comment>
<feature type="transmembrane region" description="Helical" evidence="5">
    <location>
        <begin position="385"/>
        <end position="403"/>
    </location>
</feature>
<name>A0A286G8F7_9BACT</name>
<evidence type="ECO:0000259" key="6">
    <source>
        <dbReference type="Pfam" id="PF04932"/>
    </source>
</evidence>
<dbReference type="RefSeq" id="WP_097127218.1">
    <property type="nucleotide sequence ID" value="NZ_OCNH01000003.1"/>
</dbReference>
<feature type="transmembrane region" description="Helical" evidence="5">
    <location>
        <begin position="345"/>
        <end position="365"/>
    </location>
</feature>
<feature type="transmembrane region" description="Helical" evidence="5">
    <location>
        <begin position="92"/>
        <end position="109"/>
    </location>
</feature>
<dbReference type="InterPro" id="IPR007016">
    <property type="entry name" value="O-antigen_ligase-rel_domated"/>
</dbReference>
<organism evidence="7 8">
    <name type="scientific">Spirosoma fluviale</name>
    <dbReference type="NCBI Taxonomy" id="1597977"/>
    <lineage>
        <taxon>Bacteria</taxon>
        <taxon>Pseudomonadati</taxon>
        <taxon>Bacteroidota</taxon>
        <taxon>Cytophagia</taxon>
        <taxon>Cytophagales</taxon>
        <taxon>Cytophagaceae</taxon>
        <taxon>Spirosoma</taxon>
    </lineage>
</organism>
<feature type="transmembrane region" description="Helical" evidence="5">
    <location>
        <begin position="258"/>
        <end position="276"/>
    </location>
</feature>
<feature type="domain" description="O-antigen ligase-related" evidence="6">
    <location>
        <begin position="217"/>
        <end position="360"/>
    </location>
</feature>
<feature type="transmembrane region" description="Helical" evidence="5">
    <location>
        <begin position="145"/>
        <end position="167"/>
    </location>
</feature>